<evidence type="ECO:0000313" key="3">
    <source>
        <dbReference type="Proteomes" id="UP000518752"/>
    </source>
</evidence>
<dbReference type="EMBL" id="JAACJN010000855">
    <property type="protein sequence ID" value="KAF5331486.1"/>
    <property type="molecule type" value="Genomic_DNA"/>
</dbReference>
<name>A0A8H5BYR1_9AGAR</name>
<evidence type="ECO:0000313" key="2">
    <source>
        <dbReference type="EMBL" id="KAF5331486.1"/>
    </source>
</evidence>
<dbReference type="PROSITE" id="PS50011">
    <property type="entry name" value="PROTEIN_KINASE_DOM"/>
    <property type="match status" value="1"/>
</dbReference>
<gene>
    <name evidence="2" type="ORF">D9757_015470</name>
</gene>
<accession>A0A8H5BYR1</accession>
<protein>
    <recommendedName>
        <fullName evidence="1">Protein kinase domain-containing protein</fullName>
    </recommendedName>
</protein>
<dbReference type="PANTHER" id="PTHR38248:SF2">
    <property type="entry name" value="FUNK1 11"/>
    <property type="match status" value="1"/>
</dbReference>
<dbReference type="Gene3D" id="1.10.510.10">
    <property type="entry name" value="Transferase(Phosphotransferase) domain 1"/>
    <property type="match status" value="1"/>
</dbReference>
<comment type="caution">
    <text evidence="2">The sequence shown here is derived from an EMBL/GenBank/DDBJ whole genome shotgun (WGS) entry which is preliminary data.</text>
</comment>
<evidence type="ECO:0000259" key="1">
    <source>
        <dbReference type="PROSITE" id="PS50011"/>
    </source>
</evidence>
<organism evidence="2 3">
    <name type="scientific">Collybiopsis confluens</name>
    <dbReference type="NCBI Taxonomy" id="2823264"/>
    <lineage>
        <taxon>Eukaryota</taxon>
        <taxon>Fungi</taxon>
        <taxon>Dikarya</taxon>
        <taxon>Basidiomycota</taxon>
        <taxon>Agaricomycotina</taxon>
        <taxon>Agaricomycetes</taxon>
        <taxon>Agaricomycetidae</taxon>
        <taxon>Agaricales</taxon>
        <taxon>Marasmiineae</taxon>
        <taxon>Omphalotaceae</taxon>
        <taxon>Collybiopsis</taxon>
    </lineage>
</organism>
<dbReference type="PROSITE" id="PS00109">
    <property type="entry name" value="PROTEIN_KINASE_TYR"/>
    <property type="match status" value="1"/>
</dbReference>
<sequence>MRVTSLRKPAAKVAREKLNIGEGEPLYQISILDRTLYVGRPFTLTHAFPIGRGTRCFAAYDPKHTRLVLLKDCWRHAKYEPEHQIYEQLRKASVRYVPVALVGSDVLGHLQKTEINGYELIHYRLVLDILGEPLSAAASTHAFCKAISTALIAHKEACAKAHLLHRDISAGNIILYEGQGYLIDWERAKHMSETGANNKDRTVDSINEDPEVSHEIRDDLESFVHVMAHTALRYAANALTPAQRLHYTIPFNYVRDVPGQSKRDLIRAGFFPFLLTTRPFRELLDQLTMAVNNMYQTPEELEWELVGAGILHRDISIGNIVLCNGEGYLIDWERAKELTDMEARAKERTGTWEFMSIRLLSAPNLSQEIGDDLESFVYVVLHCAICFATNALTPAERAVLLQNFEQTELGVSKRKFLLQSPAQFLLETYPFNSLVREMATAVSYLYLHDRALQYIVHLPPVNRSRKRSKNESFGCRRTTG</sequence>
<reference evidence="2 3" key="1">
    <citation type="journal article" date="2020" name="ISME J.">
        <title>Uncovering the hidden diversity of litter-decomposition mechanisms in mushroom-forming fungi.</title>
        <authorList>
            <person name="Floudas D."/>
            <person name="Bentzer J."/>
            <person name="Ahren D."/>
            <person name="Johansson T."/>
            <person name="Persson P."/>
            <person name="Tunlid A."/>
        </authorList>
    </citation>
    <scope>NUCLEOTIDE SEQUENCE [LARGE SCALE GENOMIC DNA]</scope>
    <source>
        <strain evidence="2 3">CBS 406.79</strain>
    </source>
</reference>
<dbReference type="InterPro" id="IPR008266">
    <property type="entry name" value="Tyr_kinase_AS"/>
</dbReference>
<dbReference type="InterPro" id="IPR011009">
    <property type="entry name" value="Kinase-like_dom_sf"/>
</dbReference>
<feature type="domain" description="Protein kinase" evidence="1">
    <location>
        <begin position="171"/>
        <end position="447"/>
    </location>
</feature>
<dbReference type="InterPro" id="IPR040976">
    <property type="entry name" value="Pkinase_fungal"/>
</dbReference>
<dbReference type="Pfam" id="PF17667">
    <property type="entry name" value="Pkinase_fungal"/>
    <property type="match status" value="2"/>
</dbReference>
<dbReference type="AlphaFoldDB" id="A0A8H5BYR1"/>
<dbReference type="OrthoDB" id="2747778at2759"/>
<dbReference type="Proteomes" id="UP000518752">
    <property type="component" value="Unassembled WGS sequence"/>
</dbReference>
<dbReference type="PANTHER" id="PTHR38248">
    <property type="entry name" value="FUNK1 6"/>
    <property type="match status" value="1"/>
</dbReference>
<dbReference type="InterPro" id="IPR000719">
    <property type="entry name" value="Prot_kinase_dom"/>
</dbReference>
<dbReference type="SUPFAM" id="SSF56112">
    <property type="entry name" value="Protein kinase-like (PK-like)"/>
    <property type="match status" value="2"/>
</dbReference>
<keyword evidence="3" id="KW-1185">Reference proteome</keyword>
<dbReference type="GO" id="GO:0005524">
    <property type="term" value="F:ATP binding"/>
    <property type="evidence" value="ECO:0007669"/>
    <property type="project" value="InterPro"/>
</dbReference>
<proteinExistence type="predicted"/>
<dbReference type="GO" id="GO:0004672">
    <property type="term" value="F:protein kinase activity"/>
    <property type="evidence" value="ECO:0007669"/>
    <property type="project" value="InterPro"/>
</dbReference>